<gene>
    <name evidence="4" type="ORF">DK846_13075</name>
</gene>
<evidence type="ECO:0000313" key="5">
    <source>
        <dbReference type="Proteomes" id="UP000245657"/>
    </source>
</evidence>
<evidence type="ECO:0000256" key="2">
    <source>
        <dbReference type="PROSITE-ProRule" id="PRU00335"/>
    </source>
</evidence>
<dbReference type="Pfam" id="PF00440">
    <property type="entry name" value="TetR_N"/>
    <property type="match status" value="1"/>
</dbReference>
<organism evidence="4 5">
    <name type="scientific">Methanospirillum lacunae</name>
    <dbReference type="NCBI Taxonomy" id="668570"/>
    <lineage>
        <taxon>Archaea</taxon>
        <taxon>Methanobacteriati</taxon>
        <taxon>Methanobacteriota</taxon>
        <taxon>Stenosarchaea group</taxon>
        <taxon>Methanomicrobia</taxon>
        <taxon>Methanomicrobiales</taxon>
        <taxon>Methanospirillaceae</taxon>
        <taxon>Methanospirillum</taxon>
    </lineage>
</organism>
<keyword evidence="1 2" id="KW-0238">DNA-binding</keyword>
<dbReference type="InterPro" id="IPR001647">
    <property type="entry name" value="HTH_TetR"/>
</dbReference>
<feature type="DNA-binding region" description="H-T-H motif" evidence="2">
    <location>
        <begin position="40"/>
        <end position="59"/>
    </location>
</feature>
<dbReference type="SUPFAM" id="SSF48498">
    <property type="entry name" value="Tetracyclin repressor-like, C-terminal domain"/>
    <property type="match status" value="1"/>
</dbReference>
<dbReference type="InterPro" id="IPR009057">
    <property type="entry name" value="Homeodomain-like_sf"/>
</dbReference>
<comment type="caution">
    <text evidence="4">The sequence shown here is derived from an EMBL/GenBank/DDBJ whole genome shotgun (WGS) entry which is preliminary data.</text>
</comment>
<dbReference type="GO" id="GO:0003677">
    <property type="term" value="F:DNA binding"/>
    <property type="evidence" value="ECO:0007669"/>
    <property type="project" value="UniProtKB-UniRule"/>
</dbReference>
<dbReference type="PANTHER" id="PTHR30055">
    <property type="entry name" value="HTH-TYPE TRANSCRIPTIONAL REGULATOR RUTR"/>
    <property type="match status" value="1"/>
</dbReference>
<evidence type="ECO:0000256" key="1">
    <source>
        <dbReference type="ARBA" id="ARBA00023125"/>
    </source>
</evidence>
<dbReference type="GeneID" id="97547266"/>
<name>A0A2V2MXA8_9EURY</name>
<dbReference type="Proteomes" id="UP000245657">
    <property type="component" value="Unassembled WGS sequence"/>
</dbReference>
<protein>
    <recommendedName>
        <fullName evidence="3">HTH tetR-type domain-containing protein</fullName>
    </recommendedName>
</protein>
<reference evidence="4 5" key="1">
    <citation type="submission" date="2018-05" db="EMBL/GenBank/DDBJ databases">
        <title>Draft genome of Methanospirillum lacunae Ki8-1.</title>
        <authorList>
            <person name="Dueholm M.S."/>
            <person name="Nielsen P.H."/>
            <person name="Bakmann L.F."/>
            <person name="Otzen D.E."/>
        </authorList>
    </citation>
    <scope>NUCLEOTIDE SEQUENCE [LARGE SCALE GENOMIC DNA]</scope>
    <source>
        <strain evidence="4 5">Ki8-1</strain>
    </source>
</reference>
<dbReference type="OrthoDB" id="135877at2157"/>
<dbReference type="AlphaFoldDB" id="A0A2V2MXA8"/>
<dbReference type="RefSeq" id="WP_109969409.1">
    <property type="nucleotide sequence ID" value="NZ_CP176093.1"/>
</dbReference>
<dbReference type="InterPro" id="IPR036271">
    <property type="entry name" value="Tet_transcr_reg_TetR-rel_C_sf"/>
</dbReference>
<keyword evidence="5" id="KW-1185">Reference proteome</keyword>
<dbReference type="InterPro" id="IPR050109">
    <property type="entry name" value="HTH-type_TetR-like_transc_reg"/>
</dbReference>
<evidence type="ECO:0000313" key="4">
    <source>
        <dbReference type="EMBL" id="PWR70915.1"/>
    </source>
</evidence>
<feature type="domain" description="HTH tetR-type" evidence="3">
    <location>
        <begin position="17"/>
        <end position="77"/>
    </location>
</feature>
<dbReference type="EMBL" id="QGMY01000009">
    <property type="protein sequence ID" value="PWR70915.1"/>
    <property type="molecule type" value="Genomic_DNA"/>
</dbReference>
<dbReference type="SUPFAM" id="SSF46689">
    <property type="entry name" value="Homeodomain-like"/>
    <property type="match status" value="1"/>
</dbReference>
<evidence type="ECO:0000259" key="3">
    <source>
        <dbReference type="PROSITE" id="PS50977"/>
    </source>
</evidence>
<dbReference type="PANTHER" id="PTHR30055:SF222">
    <property type="entry name" value="REGULATORY PROTEIN"/>
    <property type="match status" value="1"/>
</dbReference>
<proteinExistence type="predicted"/>
<sequence>MSPPRAERQSETGNIPLGKRDIILNVALHLFTSQGFHATPTSQISKEAGISTGTLFHYFPDKNTLFDQLYLTIKKDMAEAIRICDNPALDPRTRLERCFHGFVTWGISNYEKFLFVEQFYHSPSISEEVKREAHAEFAWMNQISEEAIDKGLIRDLPHEFYLVMVSQIMFGIIKLIKSGSTGLSSEELIRLGLDLVMKQP</sequence>
<dbReference type="Gene3D" id="1.10.357.10">
    <property type="entry name" value="Tetracycline Repressor, domain 2"/>
    <property type="match status" value="1"/>
</dbReference>
<accession>A0A2V2MXA8</accession>
<dbReference type="PRINTS" id="PR00455">
    <property type="entry name" value="HTHTETR"/>
</dbReference>
<dbReference type="PROSITE" id="PS50977">
    <property type="entry name" value="HTH_TETR_2"/>
    <property type="match status" value="1"/>
</dbReference>